<keyword evidence="5" id="KW-0282">Flagellum</keyword>
<dbReference type="InterPro" id="IPR010930">
    <property type="entry name" value="Flg_bb/hook_C_dom"/>
</dbReference>
<name>A0A841PZW2_9BACL</name>
<evidence type="ECO:0000256" key="1">
    <source>
        <dbReference type="ARBA" id="ARBA00009677"/>
    </source>
</evidence>
<dbReference type="InterPro" id="IPR019776">
    <property type="entry name" value="Flagellar_basal_body_rod_CS"/>
</dbReference>
<organism evidence="5 6">
    <name type="scientific">Geomicrobium halophilum</name>
    <dbReference type="NCBI Taxonomy" id="549000"/>
    <lineage>
        <taxon>Bacteria</taxon>
        <taxon>Bacillati</taxon>
        <taxon>Bacillota</taxon>
        <taxon>Bacilli</taxon>
        <taxon>Bacillales</taxon>
        <taxon>Geomicrobium</taxon>
    </lineage>
</organism>
<dbReference type="InterPro" id="IPR037925">
    <property type="entry name" value="FlgE/F/G-like"/>
</dbReference>
<dbReference type="PANTHER" id="PTHR30435:SF19">
    <property type="entry name" value="FLAGELLAR BASAL-BODY ROD PROTEIN FLGG"/>
    <property type="match status" value="1"/>
</dbReference>
<comment type="similarity">
    <text evidence="1 2">Belongs to the flagella basal body rod proteins family.</text>
</comment>
<evidence type="ECO:0000313" key="5">
    <source>
        <dbReference type="EMBL" id="MBB6450442.1"/>
    </source>
</evidence>
<proteinExistence type="inferred from homology"/>
<keyword evidence="6" id="KW-1185">Reference proteome</keyword>
<dbReference type="AlphaFoldDB" id="A0A841PZW2"/>
<evidence type="ECO:0000256" key="2">
    <source>
        <dbReference type="RuleBase" id="RU362116"/>
    </source>
</evidence>
<dbReference type="PANTHER" id="PTHR30435">
    <property type="entry name" value="FLAGELLAR PROTEIN"/>
    <property type="match status" value="1"/>
</dbReference>
<dbReference type="Pfam" id="PF00460">
    <property type="entry name" value="Flg_bb_rod"/>
    <property type="match status" value="1"/>
</dbReference>
<keyword evidence="5" id="KW-0966">Cell projection</keyword>
<evidence type="ECO:0000259" key="4">
    <source>
        <dbReference type="Pfam" id="PF06429"/>
    </source>
</evidence>
<dbReference type="Pfam" id="PF06429">
    <property type="entry name" value="Flg_bbr_C"/>
    <property type="match status" value="1"/>
</dbReference>
<dbReference type="SUPFAM" id="SSF117143">
    <property type="entry name" value="Flagellar hook protein flgE"/>
    <property type="match status" value="1"/>
</dbReference>
<reference evidence="5 6" key="1">
    <citation type="submission" date="2020-08" db="EMBL/GenBank/DDBJ databases">
        <title>Genomic Encyclopedia of Type Strains, Phase IV (KMG-IV): sequencing the most valuable type-strain genomes for metagenomic binning, comparative biology and taxonomic classification.</title>
        <authorList>
            <person name="Goeker M."/>
        </authorList>
    </citation>
    <scope>NUCLEOTIDE SEQUENCE [LARGE SCALE GENOMIC DNA]</scope>
    <source>
        <strain evidence="5 6">DSM 21769</strain>
    </source>
</reference>
<keyword evidence="2" id="KW-0975">Bacterial flagellum</keyword>
<dbReference type="RefSeq" id="WP_343069479.1">
    <property type="nucleotide sequence ID" value="NZ_JACHHJ010000003.1"/>
</dbReference>
<dbReference type="GO" id="GO:0009425">
    <property type="term" value="C:bacterial-type flagellum basal body"/>
    <property type="evidence" value="ECO:0007669"/>
    <property type="project" value="UniProtKB-SubCell"/>
</dbReference>
<comment type="subcellular location">
    <subcellularLocation>
        <location evidence="2">Bacterial flagellum basal body</location>
    </subcellularLocation>
</comment>
<evidence type="ECO:0000259" key="3">
    <source>
        <dbReference type="Pfam" id="PF00460"/>
    </source>
</evidence>
<dbReference type="InterPro" id="IPR020013">
    <property type="entry name" value="Flagellar_FlgE/F/G"/>
</dbReference>
<evidence type="ECO:0000313" key="6">
    <source>
        <dbReference type="Proteomes" id="UP000568839"/>
    </source>
</evidence>
<dbReference type="NCBIfam" id="TIGR03506">
    <property type="entry name" value="FlgEFG_subfam"/>
    <property type="match status" value="1"/>
</dbReference>
<sequence length="275" mass="30219">MRSSAVTMGHLQQNIDTISNNLSNINTIGYRRREDMFSDILFQQINNQEVPQPEGNRLTPVGIRAGNGAGVIQTALRHELGTVHETDRALDFALTEPGSYFPIQTEVDGVIQQAFTRDGAFYLSEAAPGADTWQLVTQTGGILTDGNEEPFEVPGHAIDFHLQSDGTLVAELTNGEATDIGVLEIANITRPQLLENMGENLFQLPDLAALDVDEADVLGFEAVAENHIMQGALEQSNVDMTTEMTNLMEMQRAYSLHARNITQYDEMMGLINGLR</sequence>
<protein>
    <submittedName>
        <fullName evidence="5">Flagellar basal-body rod protein FlgG</fullName>
    </submittedName>
</protein>
<dbReference type="Proteomes" id="UP000568839">
    <property type="component" value="Unassembled WGS sequence"/>
</dbReference>
<keyword evidence="5" id="KW-0969">Cilium</keyword>
<gene>
    <name evidence="5" type="ORF">HNR44_002425</name>
</gene>
<dbReference type="EMBL" id="JACHHJ010000003">
    <property type="protein sequence ID" value="MBB6450442.1"/>
    <property type="molecule type" value="Genomic_DNA"/>
</dbReference>
<accession>A0A841PZW2</accession>
<feature type="domain" description="Flagellar basal-body/hook protein C-terminal" evidence="4">
    <location>
        <begin position="229"/>
        <end position="273"/>
    </location>
</feature>
<dbReference type="InterPro" id="IPR001444">
    <property type="entry name" value="Flag_bb_rod_N"/>
</dbReference>
<dbReference type="PROSITE" id="PS00588">
    <property type="entry name" value="FLAGELLA_BB_ROD"/>
    <property type="match status" value="1"/>
</dbReference>
<comment type="caution">
    <text evidence="5">The sequence shown here is derived from an EMBL/GenBank/DDBJ whole genome shotgun (WGS) entry which is preliminary data.</text>
</comment>
<dbReference type="GO" id="GO:0071978">
    <property type="term" value="P:bacterial-type flagellum-dependent swarming motility"/>
    <property type="evidence" value="ECO:0007669"/>
    <property type="project" value="TreeGrafter"/>
</dbReference>
<feature type="domain" description="Flagellar basal body rod protein N-terminal" evidence="3">
    <location>
        <begin position="7"/>
        <end position="31"/>
    </location>
</feature>